<organism evidence="3 4">
    <name type="scientific">Alicyclobacillus sendaiensis PA2</name>
    <dbReference type="NCBI Taxonomy" id="3029425"/>
    <lineage>
        <taxon>Bacteria</taxon>
        <taxon>Bacillati</taxon>
        <taxon>Bacillota</taxon>
        <taxon>Bacilli</taxon>
        <taxon>Bacillales</taxon>
        <taxon>Alicyclobacillaceae</taxon>
        <taxon>Alicyclobacillus</taxon>
    </lineage>
</organism>
<dbReference type="InterPro" id="IPR022622">
    <property type="entry name" value="DUF3492"/>
</dbReference>
<feature type="domain" description="DUF3492" evidence="2">
    <location>
        <begin position="10"/>
        <end position="282"/>
    </location>
</feature>
<dbReference type="Proteomes" id="UP001529245">
    <property type="component" value="Unassembled WGS sequence"/>
</dbReference>
<evidence type="ECO:0000259" key="2">
    <source>
        <dbReference type="Pfam" id="PF11997"/>
    </source>
</evidence>
<dbReference type="InterPro" id="IPR001296">
    <property type="entry name" value="Glyco_trans_1"/>
</dbReference>
<evidence type="ECO:0000259" key="1">
    <source>
        <dbReference type="Pfam" id="PF00534"/>
    </source>
</evidence>
<dbReference type="PANTHER" id="PTHR12526">
    <property type="entry name" value="GLYCOSYLTRANSFERASE"/>
    <property type="match status" value="1"/>
</dbReference>
<evidence type="ECO:0000313" key="4">
    <source>
        <dbReference type="Proteomes" id="UP001529245"/>
    </source>
</evidence>
<comment type="caution">
    <text evidence="3">The sequence shown here is derived from an EMBL/GenBank/DDBJ whole genome shotgun (WGS) entry which is preliminary data.</text>
</comment>
<evidence type="ECO:0000313" key="3">
    <source>
        <dbReference type="EMBL" id="MDI9258766.1"/>
    </source>
</evidence>
<keyword evidence="4" id="KW-1185">Reference proteome</keyword>
<name>A0ABT6XUM4_ALISE</name>
<sequence>MTRRKAPVSDVLLATEGTYPYTLGGVSAWADRLIQGLSDFRFTVYAVVANPGATPRYALPDNVDRLLMVPLWGTDRHEEFSWNPQMSWSLGVRRAFQRDFLPAYEAFLTACLRPAEARLDEALDALRVMAAFAERGNMKYALRHEKTWDILRSRLSEHPLFRHLNLFEAVDIGKLLYRYLAPLAFPVPEARIYHSSAAAFCALPLVIAKERYHRPLLVTEHGVYYRERLLSIGRMERAAPYRYFLSSLYGLVVRLVYQAADSVAPVAKFNALWEQKLGVPPERIHPIPNGVDPRVFHITRNPGSGNQPLRLVMIARIDPLKDIHTAIRAMRALREAYGTRPELVGVTLTIYGPAPDPAYEASCRDLVREYRLENVVRFAGPTDDVNGALNGGDIAVMSSSSEGFPYAAVEAVMAGRPIVATNVGGMSEIVQPPYGILVPPRRPRELADAIARLAANRSQLATLGRLGRERMLAEFTLDRFLERYRAWYHAWASEGEHEHERRDRETV</sequence>
<feature type="domain" description="Glycosyl transferase family 1" evidence="1">
    <location>
        <begin position="305"/>
        <end position="469"/>
    </location>
</feature>
<dbReference type="InterPro" id="IPR047691">
    <property type="entry name" value="PelF-like"/>
</dbReference>
<dbReference type="Gene3D" id="3.40.50.2000">
    <property type="entry name" value="Glycogen Phosphorylase B"/>
    <property type="match status" value="2"/>
</dbReference>
<dbReference type="NCBIfam" id="NF038011">
    <property type="entry name" value="PelF"/>
    <property type="match status" value="1"/>
</dbReference>
<accession>A0ABT6XUM4</accession>
<reference evidence="3 4" key="1">
    <citation type="submission" date="2023-04" db="EMBL/GenBank/DDBJ databases">
        <title>A. sendaiensis sub sp. chiapanensis a novel subspecie with specific adaptation in bacterial cell wall isolated from an active volcano.</title>
        <authorList>
            <person name="Alvarez Gutierrez P.E."/>
            <person name="Ortiz Cortes L.Y."/>
        </authorList>
    </citation>
    <scope>NUCLEOTIDE SEQUENCE [LARGE SCALE GENOMIC DNA]</scope>
    <source>
        <strain evidence="3 4">PA2</strain>
    </source>
</reference>
<dbReference type="Pfam" id="PF00534">
    <property type="entry name" value="Glycos_transf_1"/>
    <property type="match status" value="1"/>
</dbReference>
<dbReference type="RefSeq" id="WP_283202406.1">
    <property type="nucleotide sequence ID" value="NZ_JASGCB010000001.1"/>
</dbReference>
<protein>
    <submittedName>
        <fullName evidence="3">GT4 family glycosyltransferase PelF</fullName>
    </submittedName>
</protein>
<dbReference type="SUPFAM" id="SSF53756">
    <property type="entry name" value="UDP-Glycosyltransferase/glycogen phosphorylase"/>
    <property type="match status" value="1"/>
</dbReference>
<dbReference type="EMBL" id="JASGCB010000001">
    <property type="protein sequence ID" value="MDI9258766.1"/>
    <property type="molecule type" value="Genomic_DNA"/>
</dbReference>
<proteinExistence type="predicted"/>
<gene>
    <name evidence="3" type="primary">pelF</name>
    <name evidence="3" type="ORF">QID03_01045</name>
</gene>
<dbReference type="Pfam" id="PF11997">
    <property type="entry name" value="DUF3492"/>
    <property type="match status" value="1"/>
</dbReference>